<proteinExistence type="predicted"/>
<dbReference type="SUPFAM" id="SSF110849">
    <property type="entry name" value="ParB/Sulfiredoxin"/>
    <property type="match status" value="1"/>
</dbReference>
<dbReference type="EMBL" id="JAGGLT010000002">
    <property type="protein sequence ID" value="MBP2070779.1"/>
    <property type="molecule type" value="Genomic_DNA"/>
</dbReference>
<evidence type="ECO:0000313" key="4">
    <source>
        <dbReference type="Proteomes" id="UP001166402"/>
    </source>
</evidence>
<dbReference type="InterPro" id="IPR036086">
    <property type="entry name" value="ParB/Sulfiredoxin_sf"/>
</dbReference>
<accession>A0ABS4NAU0</accession>
<organism evidence="3 4">
    <name type="scientific">Thermoanaerobacterium butyriciformans</name>
    <dbReference type="NCBI Taxonomy" id="1702242"/>
    <lineage>
        <taxon>Bacteria</taxon>
        <taxon>Bacillati</taxon>
        <taxon>Bacillota</taxon>
        <taxon>Clostridia</taxon>
        <taxon>Thermoanaerobacterales</taxon>
        <taxon>Thermoanaerobacteraceae</taxon>
        <taxon>Thermoanaerobacterium</taxon>
    </lineage>
</organism>
<keyword evidence="1" id="KW-0175">Coiled coil</keyword>
<dbReference type="PANTHER" id="PTHR33375">
    <property type="entry name" value="CHROMOSOME-PARTITIONING PROTEIN PARB-RELATED"/>
    <property type="match status" value="1"/>
</dbReference>
<evidence type="ECO:0000256" key="1">
    <source>
        <dbReference type="SAM" id="Coils"/>
    </source>
</evidence>
<dbReference type="InterPro" id="IPR050336">
    <property type="entry name" value="Chromosome_partition/occlusion"/>
</dbReference>
<feature type="coiled-coil region" evidence="1">
    <location>
        <begin position="255"/>
        <end position="324"/>
    </location>
</feature>
<feature type="coiled-coil region" evidence="1">
    <location>
        <begin position="354"/>
        <end position="381"/>
    </location>
</feature>
<dbReference type="InterPro" id="IPR003115">
    <property type="entry name" value="ParB_N"/>
</dbReference>
<dbReference type="Gene3D" id="1.10.10.2830">
    <property type="match status" value="1"/>
</dbReference>
<gene>
    <name evidence="3" type="ORF">J2Z80_000277</name>
</gene>
<name>A0ABS4NAU0_9THEO</name>
<protein>
    <recommendedName>
        <fullName evidence="2">ParB-like N-terminal domain-containing protein</fullName>
    </recommendedName>
</protein>
<reference evidence="3" key="1">
    <citation type="submission" date="2021-03" db="EMBL/GenBank/DDBJ databases">
        <title>Genomic Encyclopedia of Type Strains, Phase IV (KMG-IV): sequencing the most valuable type-strain genomes for metagenomic binning, comparative biology and taxonomic classification.</title>
        <authorList>
            <person name="Goeker M."/>
        </authorList>
    </citation>
    <scope>NUCLEOTIDE SEQUENCE</scope>
    <source>
        <strain evidence="3">DSM 101588</strain>
    </source>
</reference>
<comment type="caution">
    <text evidence="3">The sequence shown here is derived from an EMBL/GenBank/DDBJ whole genome shotgun (WGS) entry which is preliminary data.</text>
</comment>
<dbReference type="Proteomes" id="UP001166402">
    <property type="component" value="Unassembled WGS sequence"/>
</dbReference>
<dbReference type="Gene3D" id="3.90.1530.10">
    <property type="entry name" value="Conserved hypothetical protein from pyrococcus furiosus pfu- 392566-001, ParB domain"/>
    <property type="match status" value="1"/>
</dbReference>
<keyword evidence="4" id="KW-1185">Reference proteome</keyword>
<feature type="domain" description="ParB-like N-terminal" evidence="2">
    <location>
        <begin position="11"/>
        <end position="116"/>
    </location>
</feature>
<dbReference type="Pfam" id="PF02195">
    <property type="entry name" value="ParB_N"/>
    <property type="match status" value="1"/>
</dbReference>
<evidence type="ECO:0000313" key="3">
    <source>
        <dbReference type="EMBL" id="MBP2070779.1"/>
    </source>
</evidence>
<dbReference type="RefSeq" id="WP_209452752.1">
    <property type="nucleotide sequence ID" value="NZ_JAGGLT010000002.1"/>
</dbReference>
<sequence length="442" mass="51555">MEDKLNRITEMLDVNLLKPHPLNKIYFDDIEGQAWLDFLESVETSGIIEPLIVTKNYVPEPLKENETDKNVEITELTEEELKNCYVVVAGHQRLRAAKELGLPKVPCEVHEYVDKDGISANDWILKELIETNLRQRGIGNTNPMKSARCLLKLYEIYGIRKGGYRGDLQNLGGQSDIMSQSLPKKYQKYLADILGISVRQLQRLYKLNDLIPELQQLVEEKKLTTTEAMQLALLDEEVQSKLYHALGDDINKMTAEQIREIKEEAERDQQSLLSKINELEKAYKAKELELKNKENEISQKENLIKQYEAAIELNKKRLKELENRTVEKVEVVPDSIKQELERLKKAQIESEERFKETYNELLSLRREYEKLKNSKIEIKDDRKIKDAIKLLDEVHLKLMEIYPEDIKKCNPETLENFKIVLSNLNETIETILDREMSETINN</sequence>
<evidence type="ECO:0000259" key="2">
    <source>
        <dbReference type="Pfam" id="PF02195"/>
    </source>
</evidence>
<dbReference type="SUPFAM" id="SSF109709">
    <property type="entry name" value="KorB DNA-binding domain-like"/>
    <property type="match status" value="1"/>
</dbReference>
<dbReference type="PANTHER" id="PTHR33375:SF1">
    <property type="entry name" value="CHROMOSOME-PARTITIONING PROTEIN PARB-RELATED"/>
    <property type="match status" value="1"/>
</dbReference>